<dbReference type="NCBIfam" id="TIGR00488">
    <property type="entry name" value="bis(5'-nucleosyl)-tetraphosphatase (symmetrical) YqeK"/>
    <property type="match status" value="1"/>
</dbReference>
<sequence length="194" mass="22544">MYDFEKYEKIIKERLSEYRYTHSMNVAKRARELAEIYSLDEDKAYLAGILHDITKETDYAEQEKYMENLGIIPTELEKSNKLVYHQISGSCYVKSILGIDDEEILNAIRYHTTGHAEMTDFEMVIYLADLTSAERSYPDVESVRKLADNSLTDAMLCATRFTITDLANKNKLIHPDTLYCYNWVLQKAIIKQAD</sequence>
<dbReference type="Proteomes" id="UP000190657">
    <property type="component" value="Unassembled WGS sequence"/>
</dbReference>
<dbReference type="InterPro" id="IPR051094">
    <property type="entry name" value="Diverse_Catalytic_Enzymes"/>
</dbReference>
<evidence type="ECO:0000256" key="4">
    <source>
        <dbReference type="ARBA" id="ARBA00022801"/>
    </source>
</evidence>
<dbReference type="Pfam" id="PF01966">
    <property type="entry name" value="HD"/>
    <property type="match status" value="1"/>
</dbReference>
<dbReference type="PANTHER" id="PTHR35795">
    <property type="entry name" value="SLR1885 PROTEIN"/>
    <property type="match status" value="1"/>
</dbReference>
<dbReference type="InterPro" id="IPR005249">
    <property type="entry name" value="YqeK"/>
</dbReference>
<dbReference type="InterPro" id="IPR006674">
    <property type="entry name" value="HD_domain"/>
</dbReference>
<keyword evidence="2" id="KW-0479">Metal-binding</keyword>
<protein>
    <recommendedName>
        <fullName evidence="1">bis(5'-nucleosyl)-tetraphosphatase (symmetrical)</fullName>
        <ecNumber evidence="1">3.6.1.41</ecNumber>
    </recommendedName>
</protein>
<keyword evidence="3" id="KW-0547">Nucleotide-binding</keyword>
<gene>
    <name evidence="8" type="ORF">SAMN02745114_00773</name>
</gene>
<dbReference type="PROSITE" id="PS51831">
    <property type="entry name" value="HD"/>
    <property type="match status" value="1"/>
</dbReference>
<dbReference type="GO" id="GO:0008803">
    <property type="term" value="F:bis(5'-nucleosyl)-tetraphosphatase (symmetrical) activity"/>
    <property type="evidence" value="ECO:0007669"/>
    <property type="project" value="UniProtKB-EC"/>
</dbReference>
<dbReference type="EC" id="3.6.1.41" evidence="1"/>
<accession>A0A1T4L5D5</accession>
<evidence type="ECO:0000313" key="8">
    <source>
        <dbReference type="EMBL" id="SJZ49966.1"/>
    </source>
</evidence>
<keyword evidence="5" id="KW-0408">Iron</keyword>
<dbReference type="CDD" id="cd00077">
    <property type="entry name" value="HDc"/>
    <property type="match status" value="1"/>
</dbReference>
<dbReference type="RefSeq" id="WP_078768260.1">
    <property type="nucleotide sequence ID" value="NZ_FUWW01000006.1"/>
</dbReference>
<reference evidence="8 9" key="1">
    <citation type="submission" date="2017-02" db="EMBL/GenBank/DDBJ databases">
        <authorList>
            <person name="Peterson S.W."/>
        </authorList>
    </citation>
    <scope>NUCLEOTIDE SEQUENCE [LARGE SCALE GENOMIC DNA]</scope>
    <source>
        <strain evidence="8 9">ATCC 51222</strain>
    </source>
</reference>
<dbReference type="PANTHER" id="PTHR35795:SF1">
    <property type="entry name" value="BIS(5'-NUCLEOSYL)-TETRAPHOSPHATASE, SYMMETRICAL"/>
    <property type="match status" value="1"/>
</dbReference>
<dbReference type="STRING" id="290054.SAMN02745114_00773"/>
<feature type="domain" description="HD" evidence="7">
    <location>
        <begin position="19"/>
        <end position="134"/>
    </location>
</feature>
<dbReference type="Gene3D" id="1.10.3210.10">
    <property type="entry name" value="Hypothetical protein af1432"/>
    <property type="match status" value="1"/>
</dbReference>
<keyword evidence="4 8" id="KW-0378">Hydrolase</keyword>
<comment type="catalytic activity">
    <reaction evidence="6">
        <text>P(1),P(4)-bis(5'-adenosyl) tetraphosphate + H2O = 2 ADP + 2 H(+)</text>
        <dbReference type="Rhea" id="RHEA:24252"/>
        <dbReference type="ChEBI" id="CHEBI:15377"/>
        <dbReference type="ChEBI" id="CHEBI:15378"/>
        <dbReference type="ChEBI" id="CHEBI:58141"/>
        <dbReference type="ChEBI" id="CHEBI:456216"/>
        <dbReference type="EC" id="3.6.1.41"/>
    </reaction>
</comment>
<dbReference type="SMART" id="SM00471">
    <property type="entry name" value="HDc"/>
    <property type="match status" value="1"/>
</dbReference>
<evidence type="ECO:0000256" key="5">
    <source>
        <dbReference type="ARBA" id="ARBA00023004"/>
    </source>
</evidence>
<evidence type="ECO:0000256" key="6">
    <source>
        <dbReference type="ARBA" id="ARBA00049417"/>
    </source>
</evidence>
<keyword evidence="9" id="KW-1185">Reference proteome</keyword>
<dbReference type="AlphaFoldDB" id="A0A1T4L5D5"/>
<evidence type="ECO:0000256" key="3">
    <source>
        <dbReference type="ARBA" id="ARBA00022741"/>
    </source>
</evidence>
<dbReference type="InterPro" id="IPR003607">
    <property type="entry name" value="HD/PDEase_dom"/>
</dbReference>
<evidence type="ECO:0000313" key="9">
    <source>
        <dbReference type="Proteomes" id="UP000190657"/>
    </source>
</evidence>
<dbReference type="GO" id="GO:0046872">
    <property type="term" value="F:metal ion binding"/>
    <property type="evidence" value="ECO:0007669"/>
    <property type="project" value="UniProtKB-KW"/>
</dbReference>
<dbReference type="GO" id="GO:0000166">
    <property type="term" value="F:nucleotide binding"/>
    <property type="evidence" value="ECO:0007669"/>
    <property type="project" value="UniProtKB-KW"/>
</dbReference>
<evidence type="ECO:0000256" key="2">
    <source>
        <dbReference type="ARBA" id="ARBA00022723"/>
    </source>
</evidence>
<proteinExistence type="predicted"/>
<evidence type="ECO:0000259" key="7">
    <source>
        <dbReference type="PROSITE" id="PS51831"/>
    </source>
</evidence>
<dbReference type="InterPro" id="IPR006675">
    <property type="entry name" value="HDIG_dom"/>
</dbReference>
<dbReference type="OrthoDB" id="5295945at2"/>
<dbReference type="SUPFAM" id="SSF109604">
    <property type="entry name" value="HD-domain/PDEase-like"/>
    <property type="match status" value="1"/>
</dbReference>
<dbReference type="NCBIfam" id="TIGR00277">
    <property type="entry name" value="HDIG"/>
    <property type="match status" value="1"/>
</dbReference>
<dbReference type="EMBL" id="FUWW01000006">
    <property type="protein sequence ID" value="SJZ49966.1"/>
    <property type="molecule type" value="Genomic_DNA"/>
</dbReference>
<name>A0A1T4L5D5_9FIRM</name>
<organism evidence="8 9">
    <name type="scientific">Eubacterium coprostanoligenes</name>
    <dbReference type="NCBI Taxonomy" id="290054"/>
    <lineage>
        <taxon>Bacteria</taxon>
        <taxon>Bacillati</taxon>
        <taxon>Bacillota</taxon>
        <taxon>Clostridia</taxon>
        <taxon>Eubacteriales</taxon>
        <taxon>Eubacteriaceae</taxon>
        <taxon>Eubacterium</taxon>
    </lineage>
</organism>
<evidence type="ECO:0000256" key="1">
    <source>
        <dbReference type="ARBA" id="ARBA00012506"/>
    </source>
</evidence>